<name>A5CEN2_ORITB</name>
<sequence>MLDNDLNNLASILIFFAAHFFIHGFINSHILISGFRSLLIPSTTIIVFCNSNNCG</sequence>
<reference evidence="2 3" key="1">
    <citation type="journal article" date="2007" name="Proc. Natl. Acad. Sci. U.S.A.">
        <title>The Orientia tsutsugamushi genome reveals massive proliferation of conjugative type IV secretion system and host-cell interaction genes.</title>
        <authorList>
            <person name="Cho N.-H."/>
            <person name="Kim H.-R."/>
            <person name="Lee J.-H."/>
            <person name="Kim S.-Y."/>
            <person name="Kim J."/>
            <person name="Cha S."/>
            <person name="Kim S.-Y."/>
            <person name="Darby A.C."/>
            <person name="Fuxelius H.-H."/>
            <person name="Yin J."/>
            <person name="Kim J.H."/>
            <person name="Kim J."/>
            <person name="Lee S.J."/>
            <person name="Koh Y.-S."/>
            <person name="Jang W.-J."/>
            <person name="Park K.-H."/>
            <person name="Andersson S.G.E."/>
            <person name="Choi M.-S."/>
            <person name="Kim I.-S."/>
        </authorList>
    </citation>
    <scope>NUCLEOTIDE SEQUENCE [LARGE SCALE GENOMIC DNA]</scope>
    <source>
        <strain evidence="2 3">Boryong</strain>
    </source>
</reference>
<evidence type="ECO:0000256" key="1">
    <source>
        <dbReference type="SAM" id="Phobius"/>
    </source>
</evidence>
<keyword evidence="1" id="KW-0812">Transmembrane</keyword>
<gene>
    <name evidence="2" type="ordered locus">OTBS_1564</name>
</gene>
<organism evidence="2 3">
    <name type="scientific">Orientia tsutsugamushi (strain Boryong)</name>
    <name type="common">Rickettsia tsutsugamushi</name>
    <dbReference type="NCBI Taxonomy" id="357244"/>
    <lineage>
        <taxon>Bacteria</taxon>
        <taxon>Pseudomonadati</taxon>
        <taxon>Pseudomonadota</taxon>
        <taxon>Alphaproteobacteria</taxon>
        <taxon>Rickettsiales</taxon>
        <taxon>Rickettsiaceae</taxon>
        <taxon>Rickettsieae</taxon>
        <taxon>Orientia</taxon>
    </lineage>
</organism>
<dbReference type="AlphaFoldDB" id="A5CEN2"/>
<keyword evidence="1" id="KW-1133">Transmembrane helix</keyword>
<protein>
    <submittedName>
        <fullName evidence="2">Uncharacterized protein</fullName>
    </submittedName>
</protein>
<dbReference type="KEGG" id="ots:OTBS_1564"/>
<feature type="transmembrane region" description="Helical" evidence="1">
    <location>
        <begin position="12"/>
        <end position="32"/>
    </location>
</feature>
<dbReference type="EMBL" id="AM494475">
    <property type="protein sequence ID" value="CAM80657.1"/>
    <property type="molecule type" value="Genomic_DNA"/>
</dbReference>
<proteinExistence type="predicted"/>
<dbReference type="Proteomes" id="UP000001565">
    <property type="component" value="Chromosome"/>
</dbReference>
<evidence type="ECO:0000313" key="3">
    <source>
        <dbReference type="Proteomes" id="UP000001565"/>
    </source>
</evidence>
<evidence type="ECO:0000313" key="2">
    <source>
        <dbReference type="EMBL" id="CAM80657.1"/>
    </source>
</evidence>
<accession>A5CEN2</accession>
<dbReference type="HOGENOM" id="CLU_3027892_0_0_5"/>
<keyword evidence="1" id="KW-0472">Membrane</keyword>